<reference evidence="4" key="1">
    <citation type="submission" date="2022-12" db="EMBL/GenBank/DDBJ databases">
        <authorList>
            <person name="Petersen C."/>
        </authorList>
    </citation>
    <scope>NUCLEOTIDE SEQUENCE</scope>
    <source>
        <strain evidence="4">IBT 29677</strain>
    </source>
</reference>
<keyword evidence="3" id="KW-0479">Metal-binding</keyword>
<reference evidence="4" key="2">
    <citation type="journal article" date="2023" name="IMA Fungus">
        <title>Comparative genomic study of the Penicillium genus elucidates a diverse pangenome and 15 lateral gene transfer events.</title>
        <authorList>
            <person name="Petersen C."/>
            <person name="Sorensen T."/>
            <person name="Nielsen M.R."/>
            <person name="Sondergaard T.E."/>
            <person name="Sorensen J.L."/>
            <person name="Fitzpatrick D.A."/>
            <person name="Frisvad J.C."/>
            <person name="Nielsen K.L."/>
        </authorList>
    </citation>
    <scope>NUCLEOTIDE SEQUENCE</scope>
    <source>
        <strain evidence="4">IBT 29677</strain>
    </source>
</reference>
<evidence type="ECO:0000256" key="3">
    <source>
        <dbReference type="PIRSR" id="PIRSR602401-1"/>
    </source>
</evidence>
<dbReference type="OrthoDB" id="2789670at2759"/>
<dbReference type="PRINTS" id="PR00385">
    <property type="entry name" value="P450"/>
</dbReference>
<dbReference type="GO" id="GO:0015937">
    <property type="term" value="P:coenzyme A biosynthetic process"/>
    <property type="evidence" value="ECO:0007669"/>
    <property type="project" value="InterPro"/>
</dbReference>
<dbReference type="SUPFAM" id="SSF52540">
    <property type="entry name" value="P-loop containing nucleoside triphosphate hydrolases"/>
    <property type="match status" value="1"/>
</dbReference>
<dbReference type="InterPro" id="IPR050121">
    <property type="entry name" value="Cytochrome_P450_monoxygenase"/>
</dbReference>
<dbReference type="GO" id="GO:0020037">
    <property type="term" value="F:heme binding"/>
    <property type="evidence" value="ECO:0007669"/>
    <property type="project" value="InterPro"/>
</dbReference>
<dbReference type="RefSeq" id="XP_056490308.1">
    <property type="nucleotide sequence ID" value="XM_056631006.1"/>
</dbReference>
<sequence>MAILLVLIALILWIARPIAIYFYDAKGFRKYPKLNFLSGITSLAYVWEHRRSFRTRRLYELHKKHAIIRMGPNTLSFVDVRAIKDIYGHGTPCRKDDIYAMTAGSHSHMLNVVDRDDHARKRRMLSNAFAVRNLEQWEFKIIDKVERLVIQFDQRCTLPLPSDKVISDDLSVNFRFWSNLFTVDAIADIALSKKLGLLDSGSDEVSIEGTSQPVRCLESLHRGNRFSSRIIGATEWFHTLRAISTTISPYLKSQLEHAQKFGRIVSTLAGERLQLQNSDGSDDFLTCLIKDKKGNARNLDRGEINAETSILLDAGSDTTSIALSNVMYYLIKSPQSLGKLREEVASVQFKNGVAPYAEVKSLPYLKACLDESLRLSPPVSRGLERKTPPEGMRILGENIPGNVTVSVPTYAAHRNPDIFPDPEAFRPERWLEDDENVKQMRAVFIPFTTGARACIGRNITFIEQQIVVATLVHRYEFALPSRDWKLEWEEAFNLWPAQMPLKIWRRDEGVTTTGKSTVSSILSTSYSLPIIDADILARKVVEPGTAGYKAIVNYFGPSTPDLLLDDAQDTPPPRENLSTDLLSAVASSATQMSANAIAKS</sequence>
<dbReference type="GO" id="GO:0004140">
    <property type="term" value="F:dephospho-CoA kinase activity"/>
    <property type="evidence" value="ECO:0007669"/>
    <property type="project" value="InterPro"/>
</dbReference>
<dbReference type="AlphaFoldDB" id="A0A9W9W439"/>
<dbReference type="InterPro" id="IPR027417">
    <property type="entry name" value="P-loop_NTPase"/>
</dbReference>
<keyword evidence="1" id="KW-0547">Nucleotide-binding</keyword>
<gene>
    <name evidence="4" type="ORF">N7509_006369</name>
</gene>
<keyword evidence="5" id="KW-1185">Reference proteome</keyword>
<keyword evidence="3" id="KW-0349">Heme</keyword>
<evidence type="ECO:0000256" key="2">
    <source>
        <dbReference type="ARBA" id="ARBA00022840"/>
    </source>
</evidence>
<dbReference type="CDD" id="cd11061">
    <property type="entry name" value="CYP67-like"/>
    <property type="match status" value="1"/>
</dbReference>
<dbReference type="SUPFAM" id="SSF48264">
    <property type="entry name" value="Cytochrome P450"/>
    <property type="match status" value="1"/>
</dbReference>
<evidence type="ECO:0000313" key="4">
    <source>
        <dbReference type="EMBL" id="KAJ5398256.1"/>
    </source>
</evidence>
<dbReference type="InterPro" id="IPR002401">
    <property type="entry name" value="Cyt_P450_E_grp-I"/>
</dbReference>
<dbReference type="InterPro" id="IPR001977">
    <property type="entry name" value="Depp_CoAkinase"/>
</dbReference>
<dbReference type="InterPro" id="IPR001128">
    <property type="entry name" value="Cyt_P450"/>
</dbReference>
<organism evidence="4 5">
    <name type="scientific">Penicillium cosmopolitanum</name>
    <dbReference type="NCBI Taxonomy" id="1131564"/>
    <lineage>
        <taxon>Eukaryota</taxon>
        <taxon>Fungi</taxon>
        <taxon>Dikarya</taxon>
        <taxon>Ascomycota</taxon>
        <taxon>Pezizomycotina</taxon>
        <taxon>Eurotiomycetes</taxon>
        <taxon>Eurotiomycetidae</taxon>
        <taxon>Eurotiales</taxon>
        <taxon>Aspergillaceae</taxon>
        <taxon>Penicillium</taxon>
    </lineage>
</organism>
<dbReference type="GO" id="GO:0004497">
    <property type="term" value="F:monooxygenase activity"/>
    <property type="evidence" value="ECO:0007669"/>
    <property type="project" value="InterPro"/>
</dbReference>
<protein>
    <submittedName>
        <fullName evidence="4">Benzoate 4-monooxygenase cytochrome P450</fullName>
    </submittedName>
</protein>
<dbReference type="PANTHER" id="PTHR24305:SF172">
    <property type="entry name" value="P450, PUTATIVE (EUROFUNG)-RELATED"/>
    <property type="match status" value="1"/>
</dbReference>
<feature type="binding site" description="axial binding residue" evidence="3">
    <location>
        <position position="454"/>
    </location>
    <ligand>
        <name>heme</name>
        <dbReference type="ChEBI" id="CHEBI:30413"/>
    </ligand>
    <ligandPart>
        <name>Fe</name>
        <dbReference type="ChEBI" id="CHEBI:18248"/>
    </ligandPart>
</feature>
<dbReference type="PANTHER" id="PTHR24305">
    <property type="entry name" value="CYTOCHROME P450"/>
    <property type="match status" value="1"/>
</dbReference>
<dbReference type="GO" id="GO:0016705">
    <property type="term" value="F:oxidoreductase activity, acting on paired donors, with incorporation or reduction of molecular oxygen"/>
    <property type="evidence" value="ECO:0007669"/>
    <property type="project" value="InterPro"/>
</dbReference>
<dbReference type="PRINTS" id="PR00463">
    <property type="entry name" value="EP450I"/>
</dbReference>
<dbReference type="GO" id="GO:0043386">
    <property type="term" value="P:mycotoxin biosynthetic process"/>
    <property type="evidence" value="ECO:0007669"/>
    <property type="project" value="UniProtKB-ARBA"/>
</dbReference>
<dbReference type="GO" id="GO:0005524">
    <property type="term" value="F:ATP binding"/>
    <property type="evidence" value="ECO:0007669"/>
    <property type="project" value="UniProtKB-KW"/>
</dbReference>
<comment type="caution">
    <text evidence="4">The sequence shown here is derived from an EMBL/GenBank/DDBJ whole genome shotgun (WGS) entry which is preliminary data.</text>
</comment>
<evidence type="ECO:0000256" key="1">
    <source>
        <dbReference type="ARBA" id="ARBA00022741"/>
    </source>
</evidence>
<comment type="cofactor">
    <cofactor evidence="3">
        <name>heme</name>
        <dbReference type="ChEBI" id="CHEBI:30413"/>
    </cofactor>
</comment>
<dbReference type="Proteomes" id="UP001147747">
    <property type="component" value="Unassembled WGS sequence"/>
</dbReference>
<dbReference type="GeneID" id="81369986"/>
<dbReference type="InterPro" id="IPR036396">
    <property type="entry name" value="Cyt_P450_sf"/>
</dbReference>
<keyword evidence="3" id="KW-0408">Iron</keyword>
<name>A0A9W9W439_9EURO</name>
<dbReference type="Gene3D" id="3.40.50.300">
    <property type="entry name" value="P-loop containing nucleotide triphosphate hydrolases"/>
    <property type="match status" value="1"/>
</dbReference>
<accession>A0A9W9W439</accession>
<proteinExistence type="predicted"/>
<dbReference type="PROSITE" id="PS51219">
    <property type="entry name" value="DPCK"/>
    <property type="match status" value="1"/>
</dbReference>
<keyword evidence="2" id="KW-0067">ATP-binding</keyword>
<dbReference type="Pfam" id="PF00067">
    <property type="entry name" value="p450"/>
    <property type="match status" value="1"/>
</dbReference>
<dbReference type="EMBL" id="JAPZBU010000006">
    <property type="protein sequence ID" value="KAJ5398256.1"/>
    <property type="molecule type" value="Genomic_DNA"/>
</dbReference>
<dbReference type="GO" id="GO:0005506">
    <property type="term" value="F:iron ion binding"/>
    <property type="evidence" value="ECO:0007669"/>
    <property type="project" value="InterPro"/>
</dbReference>
<dbReference type="Gene3D" id="1.10.630.10">
    <property type="entry name" value="Cytochrome P450"/>
    <property type="match status" value="1"/>
</dbReference>
<dbReference type="Pfam" id="PF01121">
    <property type="entry name" value="CoaE"/>
    <property type="match status" value="1"/>
</dbReference>
<evidence type="ECO:0000313" key="5">
    <source>
        <dbReference type="Proteomes" id="UP001147747"/>
    </source>
</evidence>